<protein>
    <submittedName>
        <fullName evidence="2">Uncharacterized protein</fullName>
    </submittedName>
</protein>
<reference evidence="2" key="1">
    <citation type="submission" date="2014-09" db="EMBL/GenBank/DDBJ databases">
        <authorList>
            <person name="Magalhaes I.L.F."/>
            <person name="Oliveira U."/>
            <person name="Santos F.R."/>
            <person name="Vidigal T.H.D.A."/>
            <person name="Brescovit A.D."/>
            <person name="Santos A.J."/>
        </authorList>
    </citation>
    <scope>NUCLEOTIDE SEQUENCE</scope>
    <source>
        <tissue evidence="2">Shoot tissue taken approximately 20 cm above the soil surface</tissue>
    </source>
</reference>
<feature type="region of interest" description="Disordered" evidence="1">
    <location>
        <begin position="134"/>
        <end position="156"/>
    </location>
</feature>
<dbReference type="EMBL" id="GBRH01160344">
    <property type="protein sequence ID" value="JAE37552.1"/>
    <property type="molecule type" value="Transcribed_RNA"/>
</dbReference>
<accession>A0A0A9HLC6</accession>
<name>A0A0A9HLC6_ARUDO</name>
<organism evidence="2">
    <name type="scientific">Arundo donax</name>
    <name type="common">Giant reed</name>
    <name type="synonym">Donax arundinaceus</name>
    <dbReference type="NCBI Taxonomy" id="35708"/>
    <lineage>
        <taxon>Eukaryota</taxon>
        <taxon>Viridiplantae</taxon>
        <taxon>Streptophyta</taxon>
        <taxon>Embryophyta</taxon>
        <taxon>Tracheophyta</taxon>
        <taxon>Spermatophyta</taxon>
        <taxon>Magnoliopsida</taxon>
        <taxon>Liliopsida</taxon>
        <taxon>Poales</taxon>
        <taxon>Poaceae</taxon>
        <taxon>PACMAD clade</taxon>
        <taxon>Arundinoideae</taxon>
        <taxon>Arundineae</taxon>
        <taxon>Arundo</taxon>
    </lineage>
</organism>
<sequence length="156" mass="17019">MTQRQQKSTAVPPDQTEVTSPSLHMVVLSLAYLGNVHLVVVGSGSGGGAHAEVPGAVLPELLPDELLVDEGSALELREHQPRHEQQLHWVPDRYPVQDRLGDHLQEGDEGVNDPVGQPLLVVYLGRALHRAHRRVQRVQQGNARPGDGVEVGDERP</sequence>
<evidence type="ECO:0000256" key="1">
    <source>
        <dbReference type="SAM" id="MobiDB-lite"/>
    </source>
</evidence>
<evidence type="ECO:0000313" key="2">
    <source>
        <dbReference type="EMBL" id="JAE37552.1"/>
    </source>
</evidence>
<dbReference type="AlphaFoldDB" id="A0A0A9HLC6"/>
<reference evidence="2" key="2">
    <citation type="journal article" date="2015" name="Data Brief">
        <title>Shoot transcriptome of the giant reed, Arundo donax.</title>
        <authorList>
            <person name="Barrero R.A."/>
            <person name="Guerrero F.D."/>
            <person name="Moolhuijzen P."/>
            <person name="Goolsby J.A."/>
            <person name="Tidwell J."/>
            <person name="Bellgard S.E."/>
            <person name="Bellgard M.I."/>
        </authorList>
    </citation>
    <scope>NUCLEOTIDE SEQUENCE</scope>
    <source>
        <tissue evidence="2">Shoot tissue taken approximately 20 cm above the soil surface</tissue>
    </source>
</reference>
<proteinExistence type="predicted"/>